<dbReference type="EMBL" id="JACIDR010000007">
    <property type="protein sequence ID" value="MBB3974641.1"/>
    <property type="molecule type" value="Genomic_DNA"/>
</dbReference>
<comment type="caution">
    <text evidence="1">The sequence shown here is derived from an EMBL/GenBank/DDBJ whole genome shotgun (WGS) entry which is preliminary data.</text>
</comment>
<dbReference type="SUPFAM" id="SSF54197">
    <property type="entry name" value="HIT-like"/>
    <property type="match status" value="1"/>
</dbReference>
<dbReference type="GO" id="GO:0016787">
    <property type="term" value="F:hydrolase activity"/>
    <property type="evidence" value="ECO:0007669"/>
    <property type="project" value="UniProtKB-KW"/>
</dbReference>
<evidence type="ECO:0000313" key="1">
    <source>
        <dbReference type="EMBL" id="MBB3974641.1"/>
    </source>
</evidence>
<dbReference type="Gene3D" id="3.30.428.10">
    <property type="entry name" value="HIT-like"/>
    <property type="match status" value="1"/>
</dbReference>
<dbReference type="Proteomes" id="UP000528964">
    <property type="component" value="Unassembled WGS sequence"/>
</dbReference>
<keyword evidence="1" id="KW-0378">Hydrolase</keyword>
<organism evidence="1 2">
    <name type="scientific">Hansschlegelia beijingensis</name>
    <dbReference type="NCBI Taxonomy" id="1133344"/>
    <lineage>
        <taxon>Bacteria</taxon>
        <taxon>Pseudomonadati</taxon>
        <taxon>Pseudomonadota</taxon>
        <taxon>Alphaproteobacteria</taxon>
        <taxon>Hyphomicrobiales</taxon>
        <taxon>Methylopilaceae</taxon>
        <taxon>Hansschlegelia</taxon>
    </lineage>
</organism>
<proteinExistence type="predicted"/>
<evidence type="ECO:0000313" key="2">
    <source>
        <dbReference type="Proteomes" id="UP000528964"/>
    </source>
</evidence>
<sequence length="145" mass="15750">MANKTMEKFGHPASVVAEVGAWTIQVRPKQLALGSLVLICREPAGAFSQLSPQAFVDLGAAVAEIERVLKAFVRYERINYLMLMMVDPDVHFHVIPRYEGERSFGGATFGDAGWPGPPDLARGVDLDPDALAALTAELRSRWAAA</sequence>
<gene>
    <name evidence="1" type="ORF">GGR24_003328</name>
</gene>
<keyword evidence="2" id="KW-1185">Reference proteome</keyword>
<dbReference type="RefSeq" id="WP_183396496.1">
    <property type="nucleotide sequence ID" value="NZ_JACIDR010000007.1"/>
</dbReference>
<dbReference type="InterPro" id="IPR036265">
    <property type="entry name" value="HIT-like_sf"/>
</dbReference>
<dbReference type="AlphaFoldDB" id="A0A7W6GG58"/>
<reference evidence="1 2" key="1">
    <citation type="submission" date="2020-08" db="EMBL/GenBank/DDBJ databases">
        <title>Genomic Encyclopedia of Type Strains, Phase IV (KMG-IV): sequencing the most valuable type-strain genomes for metagenomic binning, comparative biology and taxonomic classification.</title>
        <authorList>
            <person name="Goeker M."/>
        </authorList>
    </citation>
    <scope>NUCLEOTIDE SEQUENCE [LARGE SCALE GENOMIC DNA]</scope>
    <source>
        <strain evidence="1 2">DSM 25481</strain>
    </source>
</reference>
<name>A0A7W6GG58_9HYPH</name>
<accession>A0A7W6GG58</accession>
<protein>
    <submittedName>
        <fullName evidence="1">Diadenosine tetraphosphate (Ap4A) HIT family hydrolase</fullName>
    </submittedName>
</protein>